<reference evidence="1" key="2">
    <citation type="journal article" date="2015" name="Data Brief">
        <title>Shoot transcriptome of the giant reed, Arundo donax.</title>
        <authorList>
            <person name="Barrero R.A."/>
            <person name="Guerrero F.D."/>
            <person name="Moolhuijzen P."/>
            <person name="Goolsby J.A."/>
            <person name="Tidwell J."/>
            <person name="Bellgard S.E."/>
            <person name="Bellgard M.I."/>
        </authorList>
    </citation>
    <scope>NUCLEOTIDE SEQUENCE</scope>
    <source>
        <tissue evidence="1">Shoot tissue taken approximately 20 cm above the soil surface</tissue>
    </source>
</reference>
<dbReference type="EMBL" id="GBRH01165340">
    <property type="protein sequence ID" value="JAE32556.1"/>
    <property type="molecule type" value="Transcribed_RNA"/>
</dbReference>
<protein>
    <submittedName>
        <fullName evidence="1">Uncharacterized protein</fullName>
    </submittedName>
</protein>
<dbReference type="AlphaFoldDB" id="A0A0A9HCJ1"/>
<proteinExistence type="predicted"/>
<organism evidence="1">
    <name type="scientific">Arundo donax</name>
    <name type="common">Giant reed</name>
    <name type="synonym">Donax arundinaceus</name>
    <dbReference type="NCBI Taxonomy" id="35708"/>
    <lineage>
        <taxon>Eukaryota</taxon>
        <taxon>Viridiplantae</taxon>
        <taxon>Streptophyta</taxon>
        <taxon>Embryophyta</taxon>
        <taxon>Tracheophyta</taxon>
        <taxon>Spermatophyta</taxon>
        <taxon>Magnoliopsida</taxon>
        <taxon>Liliopsida</taxon>
        <taxon>Poales</taxon>
        <taxon>Poaceae</taxon>
        <taxon>PACMAD clade</taxon>
        <taxon>Arundinoideae</taxon>
        <taxon>Arundineae</taxon>
        <taxon>Arundo</taxon>
    </lineage>
</organism>
<sequence>MVLAWVEPVYRHWGQPTPMTFSKINGNHCLSLFIKLANPAGEVC</sequence>
<reference evidence="1" key="1">
    <citation type="submission" date="2014-09" db="EMBL/GenBank/DDBJ databases">
        <authorList>
            <person name="Magalhaes I.L.F."/>
            <person name="Oliveira U."/>
            <person name="Santos F.R."/>
            <person name="Vidigal T.H.D.A."/>
            <person name="Brescovit A.D."/>
            <person name="Santos A.J."/>
        </authorList>
    </citation>
    <scope>NUCLEOTIDE SEQUENCE</scope>
    <source>
        <tissue evidence="1">Shoot tissue taken approximately 20 cm above the soil surface</tissue>
    </source>
</reference>
<name>A0A0A9HCJ1_ARUDO</name>
<accession>A0A0A9HCJ1</accession>
<evidence type="ECO:0000313" key="1">
    <source>
        <dbReference type="EMBL" id="JAE32556.1"/>
    </source>
</evidence>